<dbReference type="Proteomes" id="UP000276133">
    <property type="component" value="Unassembled WGS sequence"/>
</dbReference>
<gene>
    <name evidence="1" type="ORF">BpHYR1_015909</name>
</gene>
<dbReference type="AlphaFoldDB" id="A0A3M7QGA2"/>
<evidence type="ECO:0000313" key="2">
    <source>
        <dbReference type="Proteomes" id="UP000276133"/>
    </source>
</evidence>
<protein>
    <submittedName>
        <fullName evidence="1">Uncharacterized protein</fullName>
    </submittedName>
</protein>
<sequence length="230" mass="26745">MGPADSRLKVEYLMAQLKGLNKTFHSPESYFLNGLYFWLNRRQRFSEGESIKTFAFDLTRNIAPEIKQTPVGLTVPLQGSLPDLSPMALPVLGHQFPRNIRNYFDFSRHQKIVNQNFTSRNMHWHVSRIVKKNDSSGRYLLYSTRYSFWSFEFTILLKKEKGVLIIIFYLKLKKIFETSHFFNYVNNYNCRVGGVMVRSAALKKCSKQKLDGSNPPGGIRTIELEWEVCG</sequence>
<reference evidence="1 2" key="1">
    <citation type="journal article" date="2018" name="Sci. Rep.">
        <title>Genomic signatures of local adaptation to the degree of environmental predictability in rotifers.</title>
        <authorList>
            <person name="Franch-Gras L."/>
            <person name="Hahn C."/>
            <person name="Garcia-Roger E.M."/>
            <person name="Carmona M.J."/>
            <person name="Serra M."/>
            <person name="Gomez A."/>
        </authorList>
    </citation>
    <scope>NUCLEOTIDE SEQUENCE [LARGE SCALE GENOMIC DNA]</scope>
    <source>
        <strain evidence="1">HYR1</strain>
    </source>
</reference>
<evidence type="ECO:0000313" key="1">
    <source>
        <dbReference type="EMBL" id="RNA10252.1"/>
    </source>
</evidence>
<name>A0A3M7QGA2_BRAPC</name>
<organism evidence="1 2">
    <name type="scientific">Brachionus plicatilis</name>
    <name type="common">Marine rotifer</name>
    <name type="synonym">Brachionus muelleri</name>
    <dbReference type="NCBI Taxonomy" id="10195"/>
    <lineage>
        <taxon>Eukaryota</taxon>
        <taxon>Metazoa</taxon>
        <taxon>Spiralia</taxon>
        <taxon>Gnathifera</taxon>
        <taxon>Rotifera</taxon>
        <taxon>Eurotatoria</taxon>
        <taxon>Monogononta</taxon>
        <taxon>Pseudotrocha</taxon>
        <taxon>Ploima</taxon>
        <taxon>Brachionidae</taxon>
        <taxon>Brachionus</taxon>
    </lineage>
</organism>
<proteinExistence type="predicted"/>
<dbReference type="EMBL" id="REGN01006253">
    <property type="protein sequence ID" value="RNA10252.1"/>
    <property type="molecule type" value="Genomic_DNA"/>
</dbReference>
<comment type="caution">
    <text evidence="1">The sequence shown here is derived from an EMBL/GenBank/DDBJ whole genome shotgun (WGS) entry which is preliminary data.</text>
</comment>
<keyword evidence="2" id="KW-1185">Reference proteome</keyword>
<accession>A0A3M7QGA2</accession>